<keyword evidence="6 8" id="KW-0472">Membrane</keyword>
<evidence type="ECO:0008006" key="11">
    <source>
        <dbReference type="Google" id="ProtNLM"/>
    </source>
</evidence>
<protein>
    <recommendedName>
        <fullName evidence="11">Seipin</fullName>
    </recommendedName>
</protein>
<name>A0AAN9NR82_PHACN</name>
<feature type="transmembrane region" description="Helical" evidence="8">
    <location>
        <begin position="291"/>
        <end position="314"/>
    </location>
</feature>
<dbReference type="EMBL" id="JAYMYR010000003">
    <property type="protein sequence ID" value="KAK7374378.1"/>
    <property type="molecule type" value="Genomic_DNA"/>
</dbReference>
<dbReference type="GO" id="GO:0140042">
    <property type="term" value="P:lipid droplet formation"/>
    <property type="evidence" value="ECO:0007669"/>
    <property type="project" value="UniProtKB-ARBA"/>
</dbReference>
<keyword evidence="2 8" id="KW-0812">Transmembrane</keyword>
<keyword evidence="5" id="KW-0443">Lipid metabolism</keyword>
<dbReference type="InterPro" id="IPR009617">
    <property type="entry name" value="Seipin"/>
</dbReference>
<evidence type="ECO:0000256" key="4">
    <source>
        <dbReference type="ARBA" id="ARBA00022989"/>
    </source>
</evidence>
<dbReference type="Pfam" id="PF06775">
    <property type="entry name" value="Seipin"/>
    <property type="match status" value="1"/>
</dbReference>
<dbReference type="CDD" id="cd23995">
    <property type="entry name" value="Seipin_BSCL2_like"/>
    <property type="match status" value="1"/>
</dbReference>
<evidence type="ECO:0000256" key="2">
    <source>
        <dbReference type="ARBA" id="ARBA00022692"/>
    </source>
</evidence>
<reference evidence="9 10" key="1">
    <citation type="submission" date="2024-01" db="EMBL/GenBank/DDBJ databases">
        <title>The genomes of 5 underutilized Papilionoideae crops provide insights into root nodulation and disease resistanc.</title>
        <authorList>
            <person name="Jiang F."/>
        </authorList>
    </citation>
    <scope>NUCLEOTIDE SEQUENCE [LARGE SCALE GENOMIC DNA]</scope>
    <source>
        <strain evidence="9">JINMINGXINNONG_FW02</strain>
        <tissue evidence="9">Leaves</tissue>
    </source>
</reference>
<evidence type="ECO:0000313" key="10">
    <source>
        <dbReference type="Proteomes" id="UP001374584"/>
    </source>
</evidence>
<keyword evidence="4 8" id="KW-1133">Transmembrane helix</keyword>
<evidence type="ECO:0000256" key="5">
    <source>
        <dbReference type="ARBA" id="ARBA00023098"/>
    </source>
</evidence>
<dbReference type="Proteomes" id="UP001374584">
    <property type="component" value="Unassembled WGS sequence"/>
</dbReference>
<evidence type="ECO:0000256" key="7">
    <source>
        <dbReference type="SAM" id="MobiDB-lite"/>
    </source>
</evidence>
<comment type="subcellular location">
    <subcellularLocation>
        <location evidence="1">Endoplasmic reticulum membrane</location>
        <topology evidence="1">Multi-pass membrane protein</topology>
    </subcellularLocation>
</comment>
<evidence type="ECO:0000256" key="3">
    <source>
        <dbReference type="ARBA" id="ARBA00022824"/>
    </source>
</evidence>
<evidence type="ECO:0000256" key="8">
    <source>
        <dbReference type="SAM" id="Phobius"/>
    </source>
</evidence>
<accession>A0AAN9NR82</accession>
<feature type="region of interest" description="Disordered" evidence="7">
    <location>
        <begin position="365"/>
        <end position="411"/>
    </location>
</feature>
<comment type="caution">
    <text evidence="9">The sequence shown here is derived from an EMBL/GenBank/DDBJ whole genome shotgun (WGS) entry which is preliminary data.</text>
</comment>
<organism evidence="9 10">
    <name type="scientific">Phaseolus coccineus</name>
    <name type="common">Scarlet runner bean</name>
    <name type="synonym">Phaseolus multiflorus</name>
    <dbReference type="NCBI Taxonomy" id="3886"/>
    <lineage>
        <taxon>Eukaryota</taxon>
        <taxon>Viridiplantae</taxon>
        <taxon>Streptophyta</taxon>
        <taxon>Embryophyta</taxon>
        <taxon>Tracheophyta</taxon>
        <taxon>Spermatophyta</taxon>
        <taxon>Magnoliopsida</taxon>
        <taxon>eudicotyledons</taxon>
        <taxon>Gunneridae</taxon>
        <taxon>Pentapetalae</taxon>
        <taxon>rosids</taxon>
        <taxon>fabids</taxon>
        <taxon>Fabales</taxon>
        <taxon>Fabaceae</taxon>
        <taxon>Papilionoideae</taxon>
        <taxon>50 kb inversion clade</taxon>
        <taxon>NPAAA clade</taxon>
        <taxon>indigoferoid/millettioid clade</taxon>
        <taxon>Phaseoleae</taxon>
        <taxon>Phaseolus</taxon>
    </lineage>
</organism>
<dbReference type="GO" id="GO:0005789">
    <property type="term" value="C:endoplasmic reticulum membrane"/>
    <property type="evidence" value="ECO:0007669"/>
    <property type="project" value="UniProtKB-SubCell"/>
</dbReference>
<feature type="transmembrane region" description="Helical" evidence="8">
    <location>
        <begin position="86"/>
        <end position="112"/>
    </location>
</feature>
<keyword evidence="10" id="KW-1185">Reference proteome</keyword>
<evidence type="ECO:0000256" key="1">
    <source>
        <dbReference type="ARBA" id="ARBA00004477"/>
    </source>
</evidence>
<sequence>MEEHQKEGFLLPPLAKLLSFQTDLIYNGLVSVFSPICSLFSVASESYHRAEETTDNVESSVQRVPSQITHGGTLLLKKLGLCFLSVAYVCMVLILFLFLATVVGIGLVRFWVEEPVSVKENVHFDYTETHPTAVFLFNGFTSFKGHLKKKHISVPVGHTFFASLLLVMPESDFNRELGVFQLTAELVSVNGDVIAKSSQPCMLRFRSSPIRLARSFMMGVPLVLGISGETQNIKVELLRHKEDYRRSNAIRVTLHPRAGTSYLPELYEAEIVIRSNLPWTKELVRNWKWTFYVWVSLYIYIGLLMTLLCCYRPLLFLVKPLYSRDHRVSEVTSGQGGELLVGEAGDENEVSELLRKWRRRRSKRKTTLTHGGVPETLVGSSASSISMSTREEVTSVSVEDDVEDSESVCLG</sequence>
<evidence type="ECO:0000313" key="9">
    <source>
        <dbReference type="EMBL" id="KAK7374378.1"/>
    </source>
</evidence>
<proteinExistence type="predicted"/>
<keyword evidence="3" id="KW-0256">Endoplasmic reticulum</keyword>
<evidence type="ECO:0000256" key="6">
    <source>
        <dbReference type="ARBA" id="ARBA00023136"/>
    </source>
</evidence>
<feature type="compositionally biased region" description="Acidic residues" evidence="7">
    <location>
        <begin position="398"/>
        <end position="411"/>
    </location>
</feature>
<dbReference type="GO" id="GO:0006629">
    <property type="term" value="P:lipid metabolic process"/>
    <property type="evidence" value="ECO:0007669"/>
    <property type="project" value="UniProtKB-KW"/>
</dbReference>
<dbReference type="AlphaFoldDB" id="A0AAN9NR82"/>
<gene>
    <name evidence="9" type="ORF">VNO80_07808</name>
</gene>
<dbReference type="PANTHER" id="PTHR21212:SF5">
    <property type="entry name" value="SEIPIN-1"/>
    <property type="match status" value="1"/>
</dbReference>
<feature type="compositionally biased region" description="Polar residues" evidence="7">
    <location>
        <begin position="378"/>
        <end position="387"/>
    </location>
</feature>
<dbReference type="PANTHER" id="PTHR21212">
    <property type="entry name" value="BERNARDINELLI-SEIP CONGENITAL LIPODYSTROPHY 2 HOMOLOG BSCL2 PROTEIN"/>
    <property type="match status" value="1"/>
</dbReference>